<organism evidence="11 12">
    <name type="scientific">Candidatus Uhrbacteria bacterium CG10_big_fil_rev_8_21_14_0_10_48_11</name>
    <dbReference type="NCBI Taxonomy" id="1975037"/>
    <lineage>
        <taxon>Bacteria</taxon>
        <taxon>Candidatus Uhriibacteriota</taxon>
    </lineage>
</organism>
<evidence type="ECO:0000256" key="5">
    <source>
        <dbReference type="ARBA" id="ARBA00022989"/>
    </source>
</evidence>
<dbReference type="InterPro" id="IPR036837">
    <property type="entry name" value="Cation_efflux_CTD_sf"/>
</dbReference>
<dbReference type="GO" id="GO:0005886">
    <property type="term" value="C:plasma membrane"/>
    <property type="evidence" value="ECO:0007669"/>
    <property type="project" value="TreeGrafter"/>
</dbReference>
<feature type="transmembrane region" description="Helical" evidence="8">
    <location>
        <begin position="12"/>
        <end position="34"/>
    </location>
</feature>
<evidence type="ECO:0000256" key="2">
    <source>
        <dbReference type="ARBA" id="ARBA00008873"/>
    </source>
</evidence>
<name>A0A2M8LEV4_9BACT</name>
<comment type="similarity">
    <text evidence="2">Belongs to the cation diffusion facilitator (CDF) transporter (TC 2.A.4) family. SLC30A subfamily.</text>
</comment>
<gene>
    <name evidence="11" type="ORF">COV04_02045</name>
</gene>
<feature type="transmembrane region" description="Helical" evidence="8">
    <location>
        <begin position="155"/>
        <end position="176"/>
    </location>
</feature>
<dbReference type="InterPro" id="IPR027470">
    <property type="entry name" value="Cation_efflux_CTD"/>
</dbReference>
<feature type="transmembrane region" description="Helical" evidence="8">
    <location>
        <begin position="80"/>
        <end position="99"/>
    </location>
</feature>
<keyword evidence="6" id="KW-0406">Ion transport</keyword>
<evidence type="ECO:0000256" key="3">
    <source>
        <dbReference type="ARBA" id="ARBA00022448"/>
    </source>
</evidence>
<dbReference type="Gene3D" id="1.20.1510.10">
    <property type="entry name" value="Cation efflux protein transmembrane domain"/>
    <property type="match status" value="1"/>
</dbReference>
<dbReference type="InterPro" id="IPR058533">
    <property type="entry name" value="Cation_efflux_TM"/>
</dbReference>
<dbReference type="PANTHER" id="PTHR11562:SF17">
    <property type="entry name" value="RE54080P-RELATED"/>
    <property type="match status" value="1"/>
</dbReference>
<evidence type="ECO:0000259" key="10">
    <source>
        <dbReference type="Pfam" id="PF16916"/>
    </source>
</evidence>
<dbReference type="Pfam" id="PF01545">
    <property type="entry name" value="Cation_efflux"/>
    <property type="match status" value="1"/>
</dbReference>
<dbReference type="InterPro" id="IPR027469">
    <property type="entry name" value="Cation_efflux_TMD_sf"/>
</dbReference>
<evidence type="ECO:0000313" key="11">
    <source>
        <dbReference type="EMBL" id="PJE75916.1"/>
    </source>
</evidence>
<evidence type="ECO:0000256" key="4">
    <source>
        <dbReference type="ARBA" id="ARBA00022692"/>
    </source>
</evidence>
<feature type="transmembrane region" description="Helical" evidence="8">
    <location>
        <begin position="111"/>
        <end position="134"/>
    </location>
</feature>
<reference evidence="11 12" key="1">
    <citation type="submission" date="2017-09" db="EMBL/GenBank/DDBJ databases">
        <title>Depth-based differentiation of microbial function through sediment-hosted aquifers and enrichment of novel symbionts in the deep terrestrial subsurface.</title>
        <authorList>
            <person name="Probst A.J."/>
            <person name="Ladd B."/>
            <person name="Jarett J.K."/>
            <person name="Geller-Mcgrath D.E."/>
            <person name="Sieber C.M."/>
            <person name="Emerson J.B."/>
            <person name="Anantharaman K."/>
            <person name="Thomas B.C."/>
            <person name="Malmstrom R."/>
            <person name="Stieglmeier M."/>
            <person name="Klingl A."/>
            <person name="Woyke T."/>
            <person name="Ryan C.M."/>
            <person name="Banfield J.F."/>
        </authorList>
    </citation>
    <scope>NUCLEOTIDE SEQUENCE [LARGE SCALE GENOMIC DNA]</scope>
    <source>
        <strain evidence="11">CG10_big_fil_rev_8_21_14_0_10_48_11</strain>
    </source>
</reference>
<evidence type="ECO:0000259" key="9">
    <source>
        <dbReference type="Pfam" id="PF01545"/>
    </source>
</evidence>
<keyword evidence="3" id="KW-0813">Transport</keyword>
<dbReference type="EMBL" id="PFET01000008">
    <property type="protein sequence ID" value="PJE75916.1"/>
    <property type="molecule type" value="Genomic_DNA"/>
</dbReference>
<keyword evidence="5 8" id="KW-1133">Transmembrane helix</keyword>
<comment type="subcellular location">
    <subcellularLocation>
        <location evidence="1">Membrane</location>
        <topology evidence="1">Multi-pass membrane protein</topology>
    </subcellularLocation>
</comment>
<keyword evidence="7 8" id="KW-0472">Membrane</keyword>
<dbReference type="SUPFAM" id="SSF160240">
    <property type="entry name" value="Cation efflux protein cytoplasmic domain-like"/>
    <property type="match status" value="1"/>
</dbReference>
<dbReference type="PANTHER" id="PTHR11562">
    <property type="entry name" value="CATION EFFLUX PROTEIN/ ZINC TRANSPORTER"/>
    <property type="match status" value="1"/>
</dbReference>
<evidence type="ECO:0000313" key="12">
    <source>
        <dbReference type="Proteomes" id="UP000231152"/>
    </source>
</evidence>
<sequence length="299" mass="33261">MSDHNYPTTSKNLIWSISINVIIVIAEIIFGILARSMALISEALHNFTDIGSMTLSWWGEKVMTRPNTSQKTFGYKRAEVIIAFVNGGVLLGVSGWVLIESTIRIFHPEQVAGFTMLIVAIVSLVGNGIATYLLQAGADKNLNLKSAWLHSIQDALFSLGVVIAAIIIYYTGWNWVDPIVSISVSIFLFKEVYEILSESVDILLDSVPEGLVLEEIKEFLSGFSGVKNVSDLHVWQTGSNDRFLSVHLITNEISSNERTKILAEIIKLLKEKYNIHHPTLQMVSEREINEIGLECGHCN</sequence>
<dbReference type="Pfam" id="PF16916">
    <property type="entry name" value="ZT_dimer"/>
    <property type="match status" value="1"/>
</dbReference>
<keyword evidence="4 8" id="KW-0812">Transmembrane</keyword>
<comment type="caution">
    <text evidence="11">The sequence shown here is derived from an EMBL/GenBank/DDBJ whole genome shotgun (WGS) entry which is preliminary data.</text>
</comment>
<dbReference type="SUPFAM" id="SSF161111">
    <property type="entry name" value="Cation efflux protein transmembrane domain-like"/>
    <property type="match status" value="1"/>
</dbReference>
<proteinExistence type="inferred from homology"/>
<feature type="domain" description="Cation efflux protein cytoplasmic" evidence="10">
    <location>
        <begin position="209"/>
        <end position="282"/>
    </location>
</feature>
<dbReference type="Proteomes" id="UP000231152">
    <property type="component" value="Unassembled WGS sequence"/>
</dbReference>
<evidence type="ECO:0000256" key="1">
    <source>
        <dbReference type="ARBA" id="ARBA00004141"/>
    </source>
</evidence>
<protein>
    <submittedName>
        <fullName evidence="11">Cation transporter</fullName>
    </submittedName>
</protein>
<dbReference type="NCBIfam" id="TIGR01297">
    <property type="entry name" value="CDF"/>
    <property type="match status" value="1"/>
</dbReference>
<feature type="domain" description="Cation efflux protein transmembrane" evidence="9">
    <location>
        <begin position="13"/>
        <end position="204"/>
    </location>
</feature>
<dbReference type="GO" id="GO:0005385">
    <property type="term" value="F:zinc ion transmembrane transporter activity"/>
    <property type="evidence" value="ECO:0007669"/>
    <property type="project" value="TreeGrafter"/>
</dbReference>
<evidence type="ECO:0000256" key="7">
    <source>
        <dbReference type="ARBA" id="ARBA00023136"/>
    </source>
</evidence>
<evidence type="ECO:0000256" key="6">
    <source>
        <dbReference type="ARBA" id="ARBA00023065"/>
    </source>
</evidence>
<dbReference type="InterPro" id="IPR002524">
    <property type="entry name" value="Cation_efflux"/>
</dbReference>
<dbReference type="InterPro" id="IPR050681">
    <property type="entry name" value="CDF/SLC30A"/>
</dbReference>
<evidence type="ECO:0000256" key="8">
    <source>
        <dbReference type="SAM" id="Phobius"/>
    </source>
</evidence>
<dbReference type="AlphaFoldDB" id="A0A2M8LEV4"/>
<accession>A0A2M8LEV4</accession>